<evidence type="ECO:0000256" key="2">
    <source>
        <dbReference type="ARBA" id="ARBA00008066"/>
    </source>
</evidence>
<evidence type="ECO:0000256" key="3">
    <source>
        <dbReference type="ARBA" id="ARBA00022692"/>
    </source>
</evidence>
<dbReference type="Proteomes" id="UP000266188">
    <property type="component" value="Unassembled WGS sequence"/>
</dbReference>
<dbReference type="InterPro" id="IPR013057">
    <property type="entry name" value="AA_transpt_TM"/>
</dbReference>
<evidence type="ECO:0000256" key="4">
    <source>
        <dbReference type="ARBA" id="ARBA00022989"/>
    </source>
</evidence>
<gene>
    <name evidence="9" type="ORF">PHISCL_08499</name>
</gene>
<dbReference type="STRING" id="2070753.A0A3A2Z8D7"/>
<dbReference type="AlphaFoldDB" id="A0A3A2Z8D7"/>
<feature type="transmembrane region" description="Helical" evidence="7">
    <location>
        <begin position="112"/>
        <end position="134"/>
    </location>
</feature>
<feature type="transmembrane region" description="Helical" evidence="7">
    <location>
        <begin position="417"/>
        <end position="443"/>
    </location>
</feature>
<dbReference type="PANTHER" id="PTHR22950">
    <property type="entry name" value="AMINO ACID TRANSPORTER"/>
    <property type="match status" value="1"/>
</dbReference>
<proteinExistence type="inferred from homology"/>
<evidence type="ECO:0000256" key="1">
    <source>
        <dbReference type="ARBA" id="ARBA00004141"/>
    </source>
</evidence>
<feature type="region of interest" description="Disordered" evidence="6">
    <location>
        <begin position="1"/>
        <end position="38"/>
    </location>
</feature>
<protein>
    <recommendedName>
        <fullName evidence="8">Amino acid transporter transmembrane domain-containing protein</fullName>
    </recommendedName>
</protein>
<evidence type="ECO:0000256" key="7">
    <source>
        <dbReference type="SAM" id="Phobius"/>
    </source>
</evidence>
<keyword evidence="10" id="KW-1185">Reference proteome</keyword>
<keyword evidence="5 7" id="KW-0472">Membrane</keyword>
<evidence type="ECO:0000256" key="5">
    <source>
        <dbReference type="ARBA" id="ARBA00023136"/>
    </source>
</evidence>
<evidence type="ECO:0000259" key="8">
    <source>
        <dbReference type="Pfam" id="PF01490"/>
    </source>
</evidence>
<dbReference type="PANTHER" id="PTHR22950:SF20">
    <property type="entry name" value="AMINO ACID TRANSPORTER (EUROFUNG)"/>
    <property type="match status" value="1"/>
</dbReference>
<keyword evidence="4 7" id="KW-1133">Transmembrane helix</keyword>
<accession>A0A3A2Z8D7</accession>
<name>A0A3A2Z8D7_9EURO</name>
<feature type="transmembrane region" description="Helical" evidence="7">
    <location>
        <begin position="391"/>
        <end position="411"/>
    </location>
</feature>
<comment type="caution">
    <text evidence="9">The sequence shown here is derived from an EMBL/GenBank/DDBJ whole genome shotgun (WGS) entry which is preliminary data.</text>
</comment>
<feature type="transmembrane region" description="Helical" evidence="7">
    <location>
        <begin position="463"/>
        <end position="481"/>
    </location>
</feature>
<feature type="compositionally biased region" description="Low complexity" evidence="6">
    <location>
        <begin position="22"/>
        <end position="32"/>
    </location>
</feature>
<dbReference type="GO" id="GO:0015179">
    <property type="term" value="F:L-amino acid transmembrane transporter activity"/>
    <property type="evidence" value="ECO:0007669"/>
    <property type="project" value="TreeGrafter"/>
</dbReference>
<evidence type="ECO:0000313" key="9">
    <source>
        <dbReference type="EMBL" id="RJE19166.1"/>
    </source>
</evidence>
<dbReference type="Gene3D" id="1.20.1740.10">
    <property type="entry name" value="Amino acid/polyamine transporter I"/>
    <property type="match status" value="1"/>
</dbReference>
<feature type="domain" description="Amino acid transporter transmembrane" evidence="8">
    <location>
        <begin position="77"/>
        <end position="488"/>
    </location>
</feature>
<comment type="subcellular location">
    <subcellularLocation>
        <location evidence="1">Membrane</location>
        <topology evidence="1">Multi-pass membrane protein</topology>
    </subcellularLocation>
</comment>
<evidence type="ECO:0000313" key="10">
    <source>
        <dbReference type="Proteomes" id="UP000266188"/>
    </source>
</evidence>
<feature type="transmembrane region" description="Helical" evidence="7">
    <location>
        <begin position="346"/>
        <end position="371"/>
    </location>
</feature>
<evidence type="ECO:0000256" key="6">
    <source>
        <dbReference type="SAM" id="MobiDB-lite"/>
    </source>
</evidence>
<reference evidence="10" key="1">
    <citation type="submission" date="2017-02" db="EMBL/GenBank/DDBJ databases">
        <authorList>
            <person name="Tafer H."/>
            <person name="Lopandic K."/>
        </authorList>
    </citation>
    <scope>NUCLEOTIDE SEQUENCE [LARGE SCALE GENOMIC DNA]</scope>
    <source>
        <strain evidence="10">CBS 366.77</strain>
    </source>
</reference>
<dbReference type="GO" id="GO:0016020">
    <property type="term" value="C:membrane"/>
    <property type="evidence" value="ECO:0007669"/>
    <property type="project" value="UniProtKB-SubCell"/>
</dbReference>
<dbReference type="EMBL" id="MVGC01000440">
    <property type="protein sequence ID" value="RJE19166.1"/>
    <property type="molecule type" value="Genomic_DNA"/>
</dbReference>
<comment type="similarity">
    <text evidence="2">Belongs to the amino acid/polyamine transporter 2 family.</text>
</comment>
<feature type="transmembrane region" description="Helical" evidence="7">
    <location>
        <begin position="260"/>
        <end position="281"/>
    </location>
</feature>
<organism evidence="9 10">
    <name type="scientific">Aspergillus sclerotialis</name>
    <dbReference type="NCBI Taxonomy" id="2070753"/>
    <lineage>
        <taxon>Eukaryota</taxon>
        <taxon>Fungi</taxon>
        <taxon>Dikarya</taxon>
        <taxon>Ascomycota</taxon>
        <taxon>Pezizomycotina</taxon>
        <taxon>Eurotiomycetes</taxon>
        <taxon>Eurotiomycetidae</taxon>
        <taxon>Eurotiales</taxon>
        <taxon>Aspergillaceae</taxon>
        <taxon>Aspergillus</taxon>
        <taxon>Aspergillus subgen. Polypaecilum</taxon>
    </lineage>
</organism>
<keyword evidence="3 7" id="KW-0812">Transmembrane</keyword>
<dbReference type="FunFam" id="1.20.1740.10:FF:000039">
    <property type="entry name" value="Neutral amino acid transporter (Eurofung)"/>
    <property type="match status" value="1"/>
</dbReference>
<feature type="transmembrane region" description="Helical" evidence="7">
    <location>
        <begin position="302"/>
        <end position="326"/>
    </location>
</feature>
<feature type="transmembrane region" description="Helical" evidence="7">
    <location>
        <begin position="186"/>
        <end position="207"/>
    </location>
</feature>
<feature type="transmembrane region" description="Helical" evidence="7">
    <location>
        <begin position="219"/>
        <end position="240"/>
    </location>
</feature>
<dbReference type="OrthoDB" id="294730at2759"/>
<sequence length="511" mass="56482">MAPVDNTKGPMALTNPPSSTGSANSNPNPISNPHDKEKDLDLELQAAKGAPISDSEGETTVGRQIELEAHNSIQYRTCSWQKTAALLFSEYICLAIMSFPGSYATLGLFPGILLTIVVSLIVWYTSMILWKFCLRHPEIRDVCDIGKYLFWNSNIAKGVTVVMFILNNTFIQGLHCLVGATYLNTVAGHPTCSIVWVVVAAVISLIFSLPRTFSTLSKVASFSALFTFVSVILAAVFAGIEDHPAKYSPEKGEPKYTALPMAGTSFVAGLSAFLNISYTFIGQITLPSFIAEMREPKDFWKSVTAVTIAEVIVFSLVGAIVYVYTGNQYMTSPAFGSLGNDIYKKVSFSFMVPTLIFLGVLYASVSARFIFNFWVELKPQTRTHHRANHTFVGWAVWTAILTALWICAFIVSEVIPFFSSLLSIMSSLFDSFFGFIFWGVAYIRMKREDYGPNFFRKEGLRGWLELMLNILLIFAGLFFLGPGTYVSIETVIMSYRQGEVGNPFSCANTAV</sequence>
<dbReference type="Pfam" id="PF01490">
    <property type="entry name" value="Aa_trans"/>
    <property type="match status" value="1"/>
</dbReference>
<feature type="transmembrane region" description="Helical" evidence="7">
    <location>
        <begin position="155"/>
        <end position="174"/>
    </location>
</feature>
<feature type="transmembrane region" description="Helical" evidence="7">
    <location>
        <begin position="84"/>
        <end position="106"/>
    </location>
</feature>